<dbReference type="InterPro" id="IPR009651">
    <property type="entry name" value="Met_g_lyase_put"/>
</dbReference>
<dbReference type="PANTHER" id="PTHR46658">
    <property type="entry name" value="CYS OR MET METABOLISM PYRIDOXAL-PHOSPHATE-DEPENDENT ENZYME"/>
    <property type="match status" value="1"/>
</dbReference>
<name>A0ABQ5RWL2_9CHLO</name>
<accession>A0ABQ5RWL2</accession>
<dbReference type="SUPFAM" id="SSF53383">
    <property type="entry name" value="PLP-dependent transferases"/>
    <property type="match status" value="1"/>
</dbReference>
<comment type="caution">
    <text evidence="2">The sequence shown here is derived from an EMBL/GenBank/DDBJ whole genome shotgun (WGS) entry which is preliminary data.</text>
</comment>
<dbReference type="InterPro" id="IPR015421">
    <property type="entry name" value="PyrdxlP-dep_Trfase_major"/>
</dbReference>
<evidence type="ECO:0000256" key="1">
    <source>
        <dbReference type="SAM" id="MobiDB-lite"/>
    </source>
</evidence>
<organism evidence="2 3">
    <name type="scientific">Volvox africanus</name>
    <dbReference type="NCBI Taxonomy" id="51714"/>
    <lineage>
        <taxon>Eukaryota</taxon>
        <taxon>Viridiplantae</taxon>
        <taxon>Chlorophyta</taxon>
        <taxon>core chlorophytes</taxon>
        <taxon>Chlorophyceae</taxon>
        <taxon>CS clade</taxon>
        <taxon>Chlamydomonadales</taxon>
        <taxon>Volvocaceae</taxon>
        <taxon>Volvox</taxon>
    </lineage>
</organism>
<protein>
    <submittedName>
        <fullName evidence="2">Uncharacterized protein</fullName>
    </submittedName>
</protein>
<sequence length="533" mass="57377">MGTCKWVRGDSPTGGLPMKIANSLCHYTSTTSRAHCRCPYCELQIRPLLRLVGNPFSHRTAPSAMMGLVAHNRFLQTQRKNTIAHGERRSANRTKWATAEPPATRGPVINEPVEKLSVNDQIWGCAQGLTPVFSEIDRLVADNVRKVQKAFRDHRVGPHHFQGSTGYGHGDLGREALDSVMAQVMGAEAALMRVQFVSGTHAIASALYAVLRPGDEMLAIAGHPYDTMEEVIGTRGTPGHGSLMEWGVSYRELALRGDGRIDWDALKTAIVPGKTRVAHIQRSCGYALRPTLSIDDIGRAVEIIKAQDPNVVITVDNCYGEFTDTREPCDVGADLVMGSLIKNPGGTIAPGGGYVAGRADLIGRVAARLYAPGIGIDAGGVPGSTLRIFFQGLFLAPQTTGEALKGGRLVAELLHREGFTVIPAPGVPDVWSMITAVELRSRERMMAFCRGIQRTCPIGSYISPEPGVTAGYGDEVIFADGTFIDGSTAELSADGPIREPYVVYCQGGTHWTHWALALEGAITSVREAVARDN</sequence>
<dbReference type="Proteomes" id="UP001165090">
    <property type="component" value="Unassembled WGS sequence"/>
</dbReference>
<dbReference type="Gene3D" id="3.90.1150.60">
    <property type="entry name" value="Methioning gamme-lyase, C-terminal domain"/>
    <property type="match status" value="1"/>
</dbReference>
<dbReference type="Pfam" id="PF06838">
    <property type="entry name" value="Met_gamma_lyase"/>
    <property type="match status" value="1"/>
</dbReference>
<proteinExistence type="predicted"/>
<dbReference type="Gene3D" id="3.40.640.10">
    <property type="entry name" value="Type I PLP-dependent aspartate aminotransferase-like (Major domain)"/>
    <property type="match status" value="1"/>
</dbReference>
<evidence type="ECO:0000313" key="2">
    <source>
        <dbReference type="EMBL" id="GLI62010.1"/>
    </source>
</evidence>
<gene>
    <name evidence="2" type="ORF">VaNZ11_004585</name>
</gene>
<feature type="region of interest" description="Disordered" evidence="1">
    <location>
        <begin position="82"/>
        <end position="108"/>
    </location>
</feature>
<keyword evidence="3" id="KW-1185">Reference proteome</keyword>
<dbReference type="InterPro" id="IPR015424">
    <property type="entry name" value="PyrdxlP-dep_Trfase"/>
</dbReference>
<reference evidence="2 3" key="1">
    <citation type="journal article" date="2023" name="IScience">
        <title>Expanded male sex-determining region conserved during the evolution of homothallism in the green alga Volvox.</title>
        <authorList>
            <person name="Yamamoto K."/>
            <person name="Matsuzaki R."/>
            <person name="Mahakham W."/>
            <person name="Heman W."/>
            <person name="Sekimoto H."/>
            <person name="Kawachi M."/>
            <person name="Minakuchi Y."/>
            <person name="Toyoda A."/>
            <person name="Nozaki H."/>
        </authorList>
    </citation>
    <scope>NUCLEOTIDE SEQUENCE [LARGE SCALE GENOMIC DNA]</scope>
    <source>
        <strain evidence="2 3">NIES-4468</strain>
    </source>
</reference>
<dbReference type="PANTHER" id="PTHR46658:SF1">
    <property type="entry name" value="CYS OR MET METABOLISM PYRIDOXAL-PHOSPHATE-DEPENDENT ENZYME"/>
    <property type="match status" value="1"/>
</dbReference>
<evidence type="ECO:0000313" key="3">
    <source>
        <dbReference type="Proteomes" id="UP001165090"/>
    </source>
</evidence>
<dbReference type="EMBL" id="BSDZ01000011">
    <property type="protein sequence ID" value="GLI62010.1"/>
    <property type="molecule type" value="Genomic_DNA"/>
</dbReference>